<feature type="domain" description="Protein kinase" evidence="6">
    <location>
        <begin position="121"/>
        <end position="633"/>
    </location>
</feature>
<sequence length="753" mass="82019">YLLTSILYVGGFLYSQQSAPSRHAITRYVLFVVPLSLTKSVGRFMMAHGLDAGYCVYDVGRGACYLLFPSVIYIALKRDSQYWTEDITKDRSYGDSSTFFDDTSKQELPNYADVVIPKSELYFYSKLGTEAPGGSLQLHVWRRKIVCVKVFQMDFLTRDNIENFKLEANAMRRLRHENIVRFMGVVIDPPSMGIVMEYCSNGDLFTVLERLRSRYDRNKRSANQNFGGSKQHDRTPSAALYDSLDSDSYEGGGAVYEESDVGGGKSVSTSLSKSSFLSAGDANQKQKNAKFSPFRVMKQVAKGMRYLHSSADGGRHAHRDLKSLNILLNSAWDSKIADFGECMNITGVSTDANGIIGTPAWAAPEVLNHDKVSLKSDVFSFSIIMWEILTWQPPFVYLPQREMEREFKRENQQLIRVIGNVFGVGAPAGRKGRKGNMRAVSKAKSRGGGGGSKNRKKERYDRLNQSWSEDSSSTRRRTKTDGGGILDALLDDETVSDIRQSLLTGEKRSDPGEIWSSTGSFSGRGGGGGEVDVSRDDGMGWGGMGRGGRGGGGGGVGAQDDMRVLRGKEKEVVFKCEMEDEEQSRVLVAEKMYRPPLVLAPRAIVDLMQRCWSQDPHLRPSFSDICQELDAAERGGEDAGEGGEGLDAQFPFEIANLVNYAADVIVSPLPPKPYSRGGGKMLSGGPGGEGAGGARGSFMGVFAGSGDAGEPGGAAGSYTTPRNSDVGGLGNAAMSSMPVSPTQQRLYNKGNYS</sequence>
<dbReference type="SMART" id="SM00220">
    <property type="entry name" value="S_TKc"/>
    <property type="match status" value="1"/>
</dbReference>
<feature type="compositionally biased region" description="Basic residues" evidence="5">
    <location>
        <begin position="430"/>
        <end position="445"/>
    </location>
</feature>
<dbReference type="InterPro" id="IPR001245">
    <property type="entry name" value="Ser-Thr/Tyr_kinase_cat_dom"/>
</dbReference>
<dbReference type="InterPro" id="IPR011009">
    <property type="entry name" value="Kinase-like_dom_sf"/>
</dbReference>
<feature type="compositionally biased region" description="Gly residues" evidence="5">
    <location>
        <begin position="706"/>
        <end position="715"/>
    </location>
</feature>
<evidence type="ECO:0000313" key="7">
    <source>
        <dbReference type="EMBL" id="GMI23285.1"/>
    </source>
</evidence>
<gene>
    <name evidence="7" type="ORF">TeGR_g15290</name>
</gene>
<evidence type="ECO:0000256" key="2">
    <source>
        <dbReference type="ARBA" id="ARBA00022741"/>
    </source>
</evidence>
<name>A0ABQ6MBH7_9STRA</name>
<feature type="compositionally biased region" description="Gly residues" evidence="5">
    <location>
        <begin position="539"/>
        <end position="557"/>
    </location>
</feature>
<dbReference type="Gene3D" id="3.30.200.20">
    <property type="entry name" value="Phosphorylase Kinase, domain 1"/>
    <property type="match status" value="1"/>
</dbReference>
<evidence type="ECO:0000256" key="1">
    <source>
        <dbReference type="ARBA" id="ARBA00022679"/>
    </source>
</evidence>
<keyword evidence="3" id="KW-0418">Kinase</keyword>
<feature type="region of interest" description="Disordered" evidence="5">
    <location>
        <begin position="702"/>
        <end position="753"/>
    </location>
</feature>
<feature type="region of interest" description="Disordered" evidence="5">
    <location>
        <begin position="429"/>
        <end position="485"/>
    </location>
</feature>
<accession>A0ABQ6MBH7</accession>
<dbReference type="EMBL" id="BRYB01001327">
    <property type="protein sequence ID" value="GMI23285.1"/>
    <property type="molecule type" value="Genomic_DNA"/>
</dbReference>
<dbReference type="Gene3D" id="1.10.510.10">
    <property type="entry name" value="Transferase(Phosphotransferase) domain 1"/>
    <property type="match status" value="2"/>
</dbReference>
<feature type="compositionally biased region" description="Polar residues" evidence="5">
    <location>
        <begin position="733"/>
        <end position="753"/>
    </location>
</feature>
<dbReference type="InterPro" id="IPR000719">
    <property type="entry name" value="Prot_kinase_dom"/>
</dbReference>
<reference evidence="7 8" key="1">
    <citation type="journal article" date="2023" name="Commun. Biol.">
        <title>Genome analysis of Parmales, the sister group of diatoms, reveals the evolutionary specialization of diatoms from phago-mixotrophs to photoautotrophs.</title>
        <authorList>
            <person name="Ban H."/>
            <person name="Sato S."/>
            <person name="Yoshikawa S."/>
            <person name="Yamada K."/>
            <person name="Nakamura Y."/>
            <person name="Ichinomiya M."/>
            <person name="Sato N."/>
            <person name="Blanc-Mathieu R."/>
            <person name="Endo H."/>
            <person name="Kuwata A."/>
            <person name="Ogata H."/>
        </authorList>
    </citation>
    <scope>NUCLEOTIDE SEQUENCE [LARGE SCALE GENOMIC DNA]</scope>
</reference>
<keyword evidence="2" id="KW-0547">Nucleotide-binding</keyword>
<organism evidence="7 8">
    <name type="scientific">Tetraparma gracilis</name>
    <dbReference type="NCBI Taxonomy" id="2962635"/>
    <lineage>
        <taxon>Eukaryota</taxon>
        <taxon>Sar</taxon>
        <taxon>Stramenopiles</taxon>
        <taxon>Ochrophyta</taxon>
        <taxon>Bolidophyceae</taxon>
        <taxon>Parmales</taxon>
        <taxon>Triparmaceae</taxon>
        <taxon>Tetraparma</taxon>
    </lineage>
</organism>
<evidence type="ECO:0000256" key="3">
    <source>
        <dbReference type="ARBA" id="ARBA00022777"/>
    </source>
</evidence>
<keyword evidence="8" id="KW-1185">Reference proteome</keyword>
<protein>
    <recommendedName>
        <fullName evidence="6">Protein kinase domain-containing protein</fullName>
    </recommendedName>
</protein>
<dbReference type="Proteomes" id="UP001165060">
    <property type="component" value="Unassembled WGS sequence"/>
</dbReference>
<dbReference type="PANTHER" id="PTHR44329">
    <property type="entry name" value="SERINE/THREONINE-PROTEIN KINASE TNNI3K-RELATED"/>
    <property type="match status" value="1"/>
</dbReference>
<dbReference type="InterPro" id="IPR051681">
    <property type="entry name" value="Ser/Thr_Kinases-Pseudokinases"/>
</dbReference>
<keyword evidence="1" id="KW-0808">Transferase</keyword>
<dbReference type="PROSITE" id="PS50011">
    <property type="entry name" value="PROTEIN_KINASE_DOM"/>
    <property type="match status" value="1"/>
</dbReference>
<evidence type="ECO:0000256" key="5">
    <source>
        <dbReference type="SAM" id="MobiDB-lite"/>
    </source>
</evidence>
<dbReference type="PANTHER" id="PTHR44329:SF288">
    <property type="entry name" value="MITOGEN-ACTIVATED PROTEIN KINASE KINASE KINASE 20"/>
    <property type="match status" value="1"/>
</dbReference>
<evidence type="ECO:0000256" key="4">
    <source>
        <dbReference type="ARBA" id="ARBA00022840"/>
    </source>
</evidence>
<proteinExistence type="predicted"/>
<dbReference type="Pfam" id="PF07714">
    <property type="entry name" value="PK_Tyr_Ser-Thr"/>
    <property type="match status" value="1"/>
</dbReference>
<feature type="region of interest" description="Disordered" evidence="5">
    <location>
        <begin position="503"/>
        <end position="560"/>
    </location>
</feature>
<keyword evidence="4" id="KW-0067">ATP-binding</keyword>
<evidence type="ECO:0000259" key="6">
    <source>
        <dbReference type="PROSITE" id="PS50011"/>
    </source>
</evidence>
<evidence type="ECO:0000313" key="8">
    <source>
        <dbReference type="Proteomes" id="UP001165060"/>
    </source>
</evidence>
<dbReference type="SUPFAM" id="SSF56112">
    <property type="entry name" value="Protein kinase-like (PK-like)"/>
    <property type="match status" value="1"/>
</dbReference>
<feature type="non-terminal residue" evidence="7">
    <location>
        <position position="1"/>
    </location>
</feature>
<comment type="caution">
    <text evidence="7">The sequence shown here is derived from an EMBL/GenBank/DDBJ whole genome shotgun (WGS) entry which is preliminary data.</text>
</comment>